<dbReference type="InParanoid" id="A0A1I4EID3"/>
<sequence>MPDDDHLRSGLRADCARCAGLCCVAPAFAASADFAVDKPAGRPCGNLQPDFRCGIHADLRDRGFPGCTVFDCFGAGQQTVQHTFGGRDWRSSPELAAPMFAAFGVLRQLHELLWYLTEALTLPAAAPLHAELRAARDRTQRLADAGPDELAAVDTALLRQEAGALLLSVSELVRSGLPGRARDRRGADLMGADLRGANLRGAGLRGAYLIGADLRGADLRTADLLGADLRAADLRGTDLTGVLFLTRPQLAAARGDGSTRIPAALDRPAHWTAAAPPAAPRRRRR</sequence>
<name>A0A1I4EID3_9ACTN</name>
<organism evidence="1 2">
    <name type="scientific">Geodermatophilus ruber</name>
    <dbReference type="NCBI Taxonomy" id="504800"/>
    <lineage>
        <taxon>Bacteria</taxon>
        <taxon>Bacillati</taxon>
        <taxon>Actinomycetota</taxon>
        <taxon>Actinomycetes</taxon>
        <taxon>Geodermatophilales</taxon>
        <taxon>Geodermatophilaceae</taxon>
        <taxon>Geodermatophilus</taxon>
    </lineage>
</organism>
<dbReference type="Proteomes" id="UP000199152">
    <property type="component" value="Unassembled WGS sequence"/>
</dbReference>
<accession>A0A1I4EID3</accession>
<protein>
    <submittedName>
        <fullName evidence="1">Pentapeptide repeat-containing protein</fullName>
    </submittedName>
</protein>
<proteinExistence type="predicted"/>
<dbReference type="Pfam" id="PF00805">
    <property type="entry name" value="Pentapeptide"/>
    <property type="match status" value="1"/>
</dbReference>
<dbReference type="InterPro" id="IPR051082">
    <property type="entry name" value="Pentapeptide-BTB/POZ_domain"/>
</dbReference>
<dbReference type="EMBL" id="FOSW01000006">
    <property type="protein sequence ID" value="SFL04810.1"/>
    <property type="molecule type" value="Genomic_DNA"/>
</dbReference>
<dbReference type="PANTHER" id="PTHR14136:SF17">
    <property type="entry name" value="BTB_POZ DOMAIN-CONTAINING PROTEIN KCTD9"/>
    <property type="match status" value="1"/>
</dbReference>
<keyword evidence="2" id="KW-1185">Reference proteome</keyword>
<dbReference type="OrthoDB" id="154708at2"/>
<dbReference type="Gene3D" id="2.160.20.80">
    <property type="entry name" value="E3 ubiquitin-protein ligase SopA"/>
    <property type="match status" value="1"/>
</dbReference>
<dbReference type="RefSeq" id="WP_091324254.1">
    <property type="nucleotide sequence ID" value="NZ_FOSW01000006.1"/>
</dbReference>
<dbReference type="AlphaFoldDB" id="A0A1I4EID3"/>
<dbReference type="InterPro" id="IPR001646">
    <property type="entry name" value="5peptide_repeat"/>
</dbReference>
<evidence type="ECO:0000313" key="2">
    <source>
        <dbReference type="Proteomes" id="UP000199152"/>
    </source>
</evidence>
<gene>
    <name evidence="1" type="ORF">SAMN04488085_10618</name>
</gene>
<dbReference type="PANTHER" id="PTHR14136">
    <property type="entry name" value="BTB_POZ DOMAIN-CONTAINING PROTEIN KCTD9"/>
    <property type="match status" value="1"/>
</dbReference>
<evidence type="ECO:0000313" key="1">
    <source>
        <dbReference type="EMBL" id="SFL04810.1"/>
    </source>
</evidence>
<reference evidence="1 2" key="1">
    <citation type="submission" date="2016-10" db="EMBL/GenBank/DDBJ databases">
        <authorList>
            <person name="de Groot N.N."/>
        </authorList>
    </citation>
    <scope>NUCLEOTIDE SEQUENCE [LARGE SCALE GENOMIC DNA]</scope>
    <source>
        <strain evidence="1 2">DSM 45317</strain>
    </source>
</reference>
<dbReference type="STRING" id="504800.SAMN04488085_10618"/>
<dbReference type="SUPFAM" id="SSF141571">
    <property type="entry name" value="Pentapeptide repeat-like"/>
    <property type="match status" value="1"/>
</dbReference>